<organism evidence="2 3">
    <name type="scientific">Tigriopus californicus</name>
    <name type="common">Marine copepod</name>
    <dbReference type="NCBI Taxonomy" id="6832"/>
    <lineage>
        <taxon>Eukaryota</taxon>
        <taxon>Metazoa</taxon>
        <taxon>Ecdysozoa</taxon>
        <taxon>Arthropoda</taxon>
        <taxon>Crustacea</taxon>
        <taxon>Multicrustacea</taxon>
        <taxon>Hexanauplia</taxon>
        <taxon>Copepoda</taxon>
        <taxon>Harpacticoida</taxon>
        <taxon>Harpacticidae</taxon>
        <taxon>Tigriopus</taxon>
    </lineage>
</organism>
<feature type="transmembrane region" description="Helical" evidence="1">
    <location>
        <begin position="12"/>
        <end position="36"/>
    </location>
</feature>
<sequence>MGFQINKEFVKTTHGMAMVGQVGFACIGGILGIFWGTGFLEFMFWSSFFVSLSLLLSHLVNATQSLETAFPWLIKVELGYALIWGCLTTLAAVLAFLFFGLYILPAGFACIGGILGIFWGTGFLEFMFWSSFFVSLSLLLSHLVNATQSLETAFPWLIKVELGYALIWGCLTTLAALIGFALALCFFVDLFFKYRNYTRVIEPTPTTGGPA</sequence>
<evidence type="ECO:0000313" key="3">
    <source>
        <dbReference type="Proteomes" id="UP000318571"/>
    </source>
</evidence>
<keyword evidence="1" id="KW-1133">Transmembrane helix</keyword>
<dbReference type="AlphaFoldDB" id="A0A553PPM6"/>
<dbReference type="PROSITE" id="PS51257">
    <property type="entry name" value="PROKAR_LIPOPROTEIN"/>
    <property type="match status" value="1"/>
</dbReference>
<feature type="transmembrane region" description="Helical" evidence="1">
    <location>
        <begin position="99"/>
        <end position="119"/>
    </location>
</feature>
<keyword evidence="1" id="KW-0812">Transmembrane</keyword>
<proteinExistence type="predicted"/>
<gene>
    <name evidence="2" type="ORF">TCAL_11955</name>
</gene>
<reference evidence="2 3" key="1">
    <citation type="journal article" date="2018" name="Nat. Ecol. Evol.">
        <title>Genomic signatures of mitonuclear coevolution across populations of Tigriopus californicus.</title>
        <authorList>
            <person name="Barreto F.S."/>
            <person name="Watson E.T."/>
            <person name="Lima T.G."/>
            <person name="Willett C.S."/>
            <person name="Edmands S."/>
            <person name="Li W."/>
            <person name="Burton R.S."/>
        </authorList>
    </citation>
    <scope>NUCLEOTIDE SEQUENCE [LARGE SCALE GENOMIC DNA]</scope>
    <source>
        <strain evidence="2 3">San Diego</strain>
    </source>
</reference>
<dbReference type="Proteomes" id="UP000318571">
    <property type="component" value="Chromosome 6"/>
</dbReference>
<feature type="transmembrane region" description="Helical" evidence="1">
    <location>
        <begin position="42"/>
        <end position="60"/>
    </location>
</feature>
<feature type="transmembrane region" description="Helical" evidence="1">
    <location>
        <begin position="72"/>
        <end position="93"/>
    </location>
</feature>
<feature type="transmembrane region" description="Helical" evidence="1">
    <location>
        <begin position="164"/>
        <end position="192"/>
    </location>
</feature>
<name>A0A553PPM6_TIGCA</name>
<accession>A0A553PPM6</accession>
<comment type="caution">
    <text evidence="2">The sequence shown here is derived from an EMBL/GenBank/DDBJ whole genome shotgun (WGS) entry which is preliminary data.</text>
</comment>
<evidence type="ECO:0000313" key="2">
    <source>
        <dbReference type="EMBL" id="TRY79638.1"/>
    </source>
</evidence>
<protein>
    <submittedName>
        <fullName evidence="2">Uncharacterized protein</fullName>
    </submittedName>
</protein>
<dbReference type="EMBL" id="VCGU01000002">
    <property type="protein sequence ID" value="TRY79638.1"/>
    <property type="molecule type" value="Genomic_DNA"/>
</dbReference>
<keyword evidence="3" id="KW-1185">Reference proteome</keyword>
<evidence type="ECO:0000256" key="1">
    <source>
        <dbReference type="SAM" id="Phobius"/>
    </source>
</evidence>
<keyword evidence="1" id="KW-0472">Membrane</keyword>